<dbReference type="EMBL" id="CP034759">
    <property type="protein sequence ID" value="QBG36931.1"/>
    <property type="molecule type" value="Genomic_DNA"/>
</dbReference>
<dbReference type="KEGG" id="lsd:EMK97_14980"/>
<keyword evidence="4" id="KW-1185">Reference proteome</keyword>
<sequence length="174" mass="20518">MKQGLMHLIAVLMCTVMFISSAHAKKRCQALKQKLYDIQAQQRAGYSNKRGQSLRQREDKAREKWWQCENPSYGREKRKKLSQSSKKKSQAKLVNTSQSRKKNYQVIKINDSPFVNNSNIQVKTAYQGEKKHAWLRFYQRPSKCHKPKNLSVFAYCSENKQQQRLAFEQVYLPE</sequence>
<evidence type="ECO:0000256" key="2">
    <source>
        <dbReference type="SAM" id="SignalP"/>
    </source>
</evidence>
<feature type="compositionally biased region" description="Basic residues" evidence="1">
    <location>
        <begin position="76"/>
        <end position="90"/>
    </location>
</feature>
<feature type="region of interest" description="Disordered" evidence="1">
    <location>
        <begin position="74"/>
        <end position="99"/>
    </location>
</feature>
<proteinExistence type="predicted"/>
<dbReference type="AlphaFoldDB" id="A0A4P6P5S8"/>
<evidence type="ECO:0000313" key="3">
    <source>
        <dbReference type="EMBL" id="QBG36931.1"/>
    </source>
</evidence>
<reference evidence="3 4" key="1">
    <citation type="submission" date="2018-12" db="EMBL/GenBank/DDBJ databases">
        <title>Complete genome of Litorilituus sediminis.</title>
        <authorList>
            <person name="Liu A."/>
            <person name="Rong J."/>
        </authorList>
    </citation>
    <scope>NUCLEOTIDE SEQUENCE [LARGE SCALE GENOMIC DNA]</scope>
    <source>
        <strain evidence="3 4">JCM 17549</strain>
    </source>
</reference>
<organism evidence="3 4">
    <name type="scientific">Litorilituus sediminis</name>
    <dbReference type="NCBI Taxonomy" id="718192"/>
    <lineage>
        <taxon>Bacteria</taxon>
        <taxon>Pseudomonadati</taxon>
        <taxon>Pseudomonadota</taxon>
        <taxon>Gammaproteobacteria</taxon>
        <taxon>Alteromonadales</taxon>
        <taxon>Colwelliaceae</taxon>
        <taxon>Litorilituus</taxon>
    </lineage>
</organism>
<feature type="chain" id="PRO_5020595788" evidence="2">
    <location>
        <begin position="25"/>
        <end position="174"/>
    </location>
</feature>
<feature type="signal peptide" evidence="2">
    <location>
        <begin position="1"/>
        <end position="24"/>
    </location>
</feature>
<dbReference type="OrthoDB" id="5741895at2"/>
<evidence type="ECO:0000313" key="4">
    <source>
        <dbReference type="Proteomes" id="UP000290244"/>
    </source>
</evidence>
<dbReference type="Proteomes" id="UP000290244">
    <property type="component" value="Chromosome"/>
</dbReference>
<name>A0A4P6P5S8_9GAMM</name>
<dbReference type="RefSeq" id="WP_130603554.1">
    <property type="nucleotide sequence ID" value="NZ_CP034759.1"/>
</dbReference>
<protein>
    <submittedName>
        <fullName evidence="3">Uncharacterized protein</fullName>
    </submittedName>
</protein>
<gene>
    <name evidence="3" type="ORF">EMK97_14980</name>
</gene>
<accession>A0A4P6P5S8</accession>
<evidence type="ECO:0000256" key="1">
    <source>
        <dbReference type="SAM" id="MobiDB-lite"/>
    </source>
</evidence>
<keyword evidence="2" id="KW-0732">Signal</keyword>